<evidence type="ECO:0000256" key="1">
    <source>
        <dbReference type="ARBA" id="ARBA00004571"/>
    </source>
</evidence>
<evidence type="ECO:0000256" key="6">
    <source>
        <dbReference type="ARBA" id="ARBA00023136"/>
    </source>
</evidence>
<comment type="similarity">
    <text evidence="2">Belongs to the OmpP1/FadL family.</text>
</comment>
<reference evidence="10" key="1">
    <citation type="submission" date="2023-07" db="EMBL/GenBank/DDBJ databases">
        <title>The carbon used by Thiothrix.</title>
        <authorList>
            <person name="Chen L."/>
        </authorList>
    </citation>
    <scope>NUCLEOTIDE SEQUENCE [LARGE SCALE GENOMIC DNA]</scope>
</reference>
<comment type="subcellular location">
    <subcellularLocation>
        <location evidence="1">Cell outer membrane</location>
        <topology evidence="1">Multi-pass membrane protein</topology>
    </subcellularLocation>
</comment>
<dbReference type="Gene3D" id="2.40.160.60">
    <property type="entry name" value="Outer membrane protein transport protein (OMPP1/FadL/TodX)"/>
    <property type="match status" value="1"/>
</dbReference>
<evidence type="ECO:0000256" key="5">
    <source>
        <dbReference type="ARBA" id="ARBA00022729"/>
    </source>
</evidence>
<feature type="chain" id="PRO_5046905735" evidence="8">
    <location>
        <begin position="23"/>
        <end position="421"/>
    </location>
</feature>
<keyword evidence="10" id="KW-1185">Reference proteome</keyword>
<evidence type="ECO:0000256" key="4">
    <source>
        <dbReference type="ARBA" id="ARBA00022692"/>
    </source>
</evidence>
<proteinExistence type="inferred from homology"/>
<evidence type="ECO:0000256" key="2">
    <source>
        <dbReference type="ARBA" id="ARBA00008163"/>
    </source>
</evidence>
<dbReference type="Proteomes" id="UP001308005">
    <property type="component" value="Unassembled WGS sequence"/>
</dbReference>
<gene>
    <name evidence="9" type="ORF">VSS37_12475</name>
</gene>
<feature type="signal peptide" evidence="8">
    <location>
        <begin position="1"/>
        <end position="22"/>
    </location>
</feature>
<evidence type="ECO:0000256" key="8">
    <source>
        <dbReference type="SAM" id="SignalP"/>
    </source>
</evidence>
<dbReference type="RefSeq" id="WP_324695674.1">
    <property type="nucleotide sequence ID" value="NZ_JAYMYJ010000112.1"/>
</dbReference>
<dbReference type="EMBL" id="JAYMYJ010000112">
    <property type="protein sequence ID" value="MEB4591799.1"/>
    <property type="molecule type" value="Genomic_DNA"/>
</dbReference>
<keyword evidence="3" id="KW-1134">Transmembrane beta strand</keyword>
<dbReference type="PANTHER" id="PTHR35093:SF8">
    <property type="entry name" value="OUTER MEMBRANE PROTEIN NMB0088-RELATED"/>
    <property type="match status" value="1"/>
</dbReference>
<keyword evidence="7" id="KW-0998">Cell outer membrane</keyword>
<keyword evidence="5 8" id="KW-0732">Signal</keyword>
<sequence length="421" mass="43245">MFKKTTLAASVLLAIAAQPVLATNGMAPTGLDPLQQSMGGASAGYAANTMSMATNPAAASFVEDGYDIGAEVFKPSRSATFKGTAFGAPADATADGNGDELFLIPNAGYKRSLKGGLSVGITAYGNGGMNTAYDGGVPFGTAYFSGTPGSTGIDLKQLFIAPTASYKVNENVAVGASLNMVYQRFEAEGLGAFSGFSSVPANLTDKGGDSSTGVGASVGIQGKVTDKLSAGLAYRSKTKMGKFEKYSGLFPNGGEFNVPAATTLGIAYKATPQTTVAADIEQIEYSKIAAMGNAPGTPLPFGSANGPGFGWDDQTVYKLGVKHQLNEGLALMAGYNYGKSPISSDETTLNVLAPGITEKHASLGFEKKLTPKSKLVGSYVHAFKKTVTGNATVPPPGPLPLDAYDLKMDQDIIGLGYSVEF</sequence>
<evidence type="ECO:0000313" key="9">
    <source>
        <dbReference type="EMBL" id="MEB4591799.1"/>
    </source>
</evidence>
<name>A0ABU6D0C5_9GAMM</name>
<evidence type="ECO:0000256" key="7">
    <source>
        <dbReference type="ARBA" id="ARBA00023237"/>
    </source>
</evidence>
<dbReference type="InterPro" id="IPR005017">
    <property type="entry name" value="OMPP1/FadL/TodX"/>
</dbReference>
<protein>
    <submittedName>
        <fullName evidence="9">Outer membrane protein transport protein</fullName>
    </submittedName>
</protein>
<accession>A0ABU6D0C5</accession>
<dbReference type="SUPFAM" id="SSF56935">
    <property type="entry name" value="Porins"/>
    <property type="match status" value="1"/>
</dbReference>
<dbReference type="PANTHER" id="PTHR35093">
    <property type="entry name" value="OUTER MEMBRANE PROTEIN NMB0088-RELATED"/>
    <property type="match status" value="1"/>
</dbReference>
<dbReference type="Pfam" id="PF03349">
    <property type="entry name" value="Toluene_X"/>
    <property type="match status" value="1"/>
</dbReference>
<keyword evidence="4" id="KW-0812">Transmembrane</keyword>
<organism evidence="9 10">
    <name type="scientific">Candidatus Thiothrix phosphatis</name>
    <dbReference type="NCBI Taxonomy" id="3112415"/>
    <lineage>
        <taxon>Bacteria</taxon>
        <taxon>Pseudomonadati</taxon>
        <taxon>Pseudomonadota</taxon>
        <taxon>Gammaproteobacteria</taxon>
        <taxon>Thiotrichales</taxon>
        <taxon>Thiotrichaceae</taxon>
        <taxon>Thiothrix</taxon>
    </lineage>
</organism>
<comment type="caution">
    <text evidence="9">The sequence shown here is derived from an EMBL/GenBank/DDBJ whole genome shotgun (WGS) entry which is preliminary data.</text>
</comment>
<evidence type="ECO:0000256" key="3">
    <source>
        <dbReference type="ARBA" id="ARBA00022452"/>
    </source>
</evidence>
<keyword evidence="6" id="KW-0472">Membrane</keyword>
<evidence type="ECO:0000313" key="10">
    <source>
        <dbReference type="Proteomes" id="UP001308005"/>
    </source>
</evidence>